<dbReference type="Pfam" id="PF02687">
    <property type="entry name" value="FtsX"/>
    <property type="match status" value="1"/>
</dbReference>
<comment type="caution">
    <text evidence="10">The sequence shown here is derived from an EMBL/GenBank/DDBJ whole genome shotgun (WGS) entry which is preliminary data.</text>
</comment>
<sequence length="447" mass="48717">MKFKDYIKMAFSNLGRRKLRTFLTAFAVAIGVMLIITMVSLGKGVENLITDSLEEFNNINSITVIPTEYKDDVDDSANTNENAVADTKFKEITKENINKIKEKGDVQDIVSMFNASISSIKLGDKDVKLASVNGVDTNYSIYGKSNVDSARQKKKDDSIDYLISGDLIKDNNASECMITEKLSKKLGIDNTKDMIGKEIEIIADKSFANIKEKPLSLKVKVVGVINEKVNESDSVITTIGVADKINKFMKNNEYTYAKVGPTTINVNVKNASDVKTINEYIQKDLGYTTFSLEDVAERVKSIFIVIKSILAIGGAIVLFVAALGVINTMVMSIYERTKSIGVMKAVGASKGDIKAIFLVESGAIGFIGGVLGTLFSLFNLVVIKAIATYVLKSKGVTDTSFLDNVFASPLKICLITISFAIIITILAGLYPSSRAAKLNPIDALKYE</sequence>
<evidence type="ECO:0000256" key="2">
    <source>
        <dbReference type="ARBA" id="ARBA00022475"/>
    </source>
</evidence>
<keyword evidence="5 7" id="KW-0472">Membrane</keyword>
<feature type="domain" description="ABC3 transporter permease C-terminal" evidence="8">
    <location>
        <begin position="314"/>
        <end position="440"/>
    </location>
</feature>
<evidence type="ECO:0000256" key="1">
    <source>
        <dbReference type="ARBA" id="ARBA00004651"/>
    </source>
</evidence>
<keyword evidence="2" id="KW-1003">Cell membrane</keyword>
<organism evidence="10 11">
    <name type="scientific">Clostridium sardiniense</name>
    <name type="common">Clostridium absonum</name>
    <dbReference type="NCBI Taxonomy" id="29369"/>
    <lineage>
        <taxon>Bacteria</taxon>
        <taxon>Bacillati</taxon>
        <taxon>Bacillota</taxon>
        <taxon>Clostridia</taxon>
        <taxon>Eubacteriales</taxon>
        <taxon>Clostridiaceae</taxon>
        <taxon>Clostridium</taxon>
    </lineage>
</organism>
<dbReference type="Pfam" id="PF12704">
    <property type="entry name" value="MacB_PCD"/>
    <property type="match status" value="1"/>
</dbReference>
<evidence type="ECO:0000256" key="3">
    <source>
        <dbReference type="ARBA" id="ARBA00022692"/>
    </source>
</evidence>
<comment type="subcellular location">
    <subcellularLocation>
        <location evidence="1">Cell membrane</location>
        <topology evidence="1">Multi-pass membrane protein</topology>
    </subcellularLocation>
</comment>
<evidence type="ECO:0000256" key="7">
    <source>
        <dbReference type="SAM" id="Phobius"/>
    </source>
</evidence>
<dbReference type="PANTHER" id="PTHR30572">
    <property type="entry name" value="MEMBRANE COMPONENT OF TRANSPORTER-RELATED"/>
    <property type="match status" value="1"/>
</dbReference>
<dbReference type="EMBL" id="JAIKTU010000001">
    <property type="protein sequence ID" value="MBY0754017.1"/>
    <property type="molecule type" value="Genomic_DNA"/>
</dbReference>
<accession>A0ABS7KTN6</accession>
<keyword evidence="4 7" id="KW-1133">Transmembrane helix</keyword>
<proteinExistence type="inferred from homology"/>
<dbReference type="InterPro" id="IPR050250">
    <property type="entry name" value="Macrolide_Exporter_MacB"/>
</dbReference>
<dbReference type="PANTHER" id="PTHR30572:SF4">
    <property type="entry name" value="ABC TRANSPORTER PERMEASE YTRF"/>
    <property type="match status" value="1"/>
</dbReference>
<evidence type="ECO:0000256" key="6">
    <source>
        <dbReference type="ARBA" id="ARBA00038076"/>
    </source>
</evidence>
<feature type="transmembrane region" description="Helical" evidence="7">
    <location>
        <begin position="309"/>
        <end position="334"/>
    </location>
</feature>
<evidence type="ECO:0000256" key="5">
    <source>
        <dbReference type="ARBA" id="ARBA00023136"/>
    </source>
</evidence>
<feature type="transmembrane region" description="Helical" evidence="7">
    <location>
        <begin position="406"/>
        <end position="430"/>
    </location>
</feature>
<name>A0ABS7KTN6_CLOSR</name>
<dbReference type="Proteomes" id="UP001299068">
    <property type="component" value="Unassembled WGS sequence"/>
</dbReference>
<evidence type="ECO:0000313" key="10">
    <source>
        <dbReference type="EMBL" id="MBY0754017.1"/>
    </source>
</evidence>
<evidence type="ECO:0000313" key="11">
    <source>
        <dbReference type="Proteomes" id="UP001299068"/>
    </source>
</evidence>
<protein>
    <submittedName>
        <fullName evidence="10">ABC transporter permease</fullName>
    </submittedName>
</protein>
<feature type="domain" description="MacB-like periplasmic core" evidence="9">
    <location>
        <begin position="21"/>
        <end position="282"/>
    </location>
</feature>
<keyword evidence="11" id="KW-1185">Reference proteome</keyword>
<evidence type="ECO:0000256" key="4">
    <source>
        <dbReference type="ARBA" id="ARBA00022989"/>
    </source>
</evidence>
<comment type="similarity">
    <text evidence="6">Belongs to the ABC-4 integral membrane protein family.</text>
</comment>
<evidence type="ECO:0000259" key="8">
    <source>
        <dbReference type="Pfam" id="PF02687"/>
    </source>
</evidence>
<reference evidence="10 11" key="1">
    <citation type="journal article" date="2021" name="Cell Host Microbe">
        <title>in vivo commensal control of Clostridioides difficile virulence.</title>
        <authorList>
            <person name="Girinathan B.P."/>
            <person name="Dibenedetto N."/>
            <person name="Worley J.N."/>
            <person name="Peltier J."/>
            <person name="Arrieta-Ortiz M.L."/>
            <person name="Rupa Christinal Immanuel S."/>
            <person name="Lavin R."/>
            <person name="Delaney M.L."/>
            <person name="Cummins C."/>
            <person name="Hoffmann M."/>
            <person name="Luo Y."/>
            <person name="Gonzalez-Escalona N."/>
            <person name="Allard M."/>
            <person name="Onderdonk A.B."/>
            <person name="Gerber G.K."/>
            <person name="Sonenshein A.L."/>
            <person name="Baliga N."/>
            <person name="Dupuy B."/>
            <person name="Bry L."/>
        </authorList>
    </citation>
    <scope>NUCLEOTIDE SEQUENCE [LARGE SCALE GENOMIC DNA]</scope>
    <source>
        <strain evidence="10 11">DSM 599</strain>
    </source>
</reference>
<gene>
    <name evidence="10" type="ORF">K5V21_00975</name>
</gene>
<dbReference type="InterPro" id="IPR025857">
    <property type="entry name" value="MacB_PCD"/>
</dbReference>
<keyword evidence="3 7" id="KW-0812">Transmembrane</keyword>
<feature type="transmembrane region" description="Helical" evidence="7">
    <location>
        <begin position="21"/>
        <end position="42"/>
    </location>
</feature>
<dbReference type="InterPro" id="IPR003838">
    <property type="entry name" value="ABC3_permease_C"/>
</dbReference>
<dbReference type="RefSeq" id="WP_221858381.1">
    <property type="nucleotide sequence ID" value="NZ_JAIKTU010000001.1"/>
</dbReference>
<feature type="transmembrane region" description="Helical" evidence="7">
    <location>
        <begin position="355"/>
        <end position="386"/>
    </location>
</feature>
<evidence type="ECO:0000259" key="9">
    <source>
        <dbReference type="Pfam" id="PF12704"/>
    </source>
</evidence>